<evidence type="ECO:0000313" key="1">
    <source>
        <dbReference type="EMBL" id="GMG28293.1"/>
    </source>
</evidence>
<protein>
    <submittedName>
        <fullName evidence="1">Unnamed protein product</fullName>
    </submittedName>
</protein>
<dbReference type="InterPro" id="IPR024747">
    <property type="entry name" value="Pyridox_Oxase-rel"/>
</dbReference>
<proteinExistence type="predicted"/>
<gene>
    <name evidence="1" type="ORF">Aory04_000475200</name>
</gene>
<dbReference type="PANTHER" id="PTHR34071:SF2">
    <property type="entry name" value="FLAVIN-NUCLEOTIDE-BINDING PROTEIN"/>
    <property type="match status" value="1"/>
</dbReference>
<dbReference type="EMBL" id="BSYA01000044">
    <property type="protein sequence ID" value="GMG28293.1"/>
    <property type="molecule type" value="Genomic_DNA"/>
</dbReference>
<reference evidence="1" key="1">
    <citation type="submission" date="2023-04" db="EMBL/GenBank/DDBJ databases">
        <title>Aspergillus oryzae NBRC 4228.</title>
        <authorList>
            <person name="Ichikawa N."/>
            <person name="Sato H."/>
            <person name="Tonouchi N."/>
        </authorList>
    </citation>
    <scope>NUCLEOTIDE SEQUENCE</scope>
    <source>
        <strain evidence="1">NBRC 4228</strain>
    </source>
</reference>
<dbReference type="Proteomes" id="UP001165205">
    <property type="component" value="Unassembled WGS sequence"/>
</dbReference>
<evidence type="ECO:0000313" key="2">
    <source>
        <dbReference type="Proteomes" id="UP001165205"/>
    </source>
</evidence>
<dbReference type="PANTHER" id="PTHR34071">
    <property type="entry name" value="5-NITROIMIDAZOLE ANTIBIOTICS RESISTANCE PROTEIN, NIMA-FAMILY-RELATED PROTEIN-RELATED"/>
    <property type="match status" value="1"/>
</dbReference>
<dbReference type="SUPFAM" id="SSF50475">
    <property type="entry name" value="FMN-binding split barrel"/>
    <property type="match status" value="1"/>
</dbReference>
<name>A0AAN5BW61_ASPOZ</name>
<accession>A0AAN5BW61</accession>
<comment type="caution">
    <text evidence="1">The sequence shown here is derived from an EMBL/GenBank/DDBJ whole genome shotgun (WGS) entry which is preliminary data.</text>
</comment>
<dbReference type="AlphaFoldDB" id="A0AAN5BW61"/>
<dbReference type="InterPro" id="IPR012349">
    <property type="entry name" value="Split_barrel_FMN-bd"/>
</dbReference>
<dbReference type="Gene3D" id="2.30.110.10">
    <property type="entry name" value="Electron Transport, Fmn-binding Protein, Chain A"/>
    <property type="match status" value="1"/>
</dbReference>
<sequence>MACVVIRVRHIWAHGPSSFQTLDGRQLRSTSDIIHEVELYSSSSDKQDAYSILRYGANTDISQAVFQHCQPLQTPSQVLHVSFSPGPSDPFPAILPMIGQMGSFDYPSASIDEPLDCYLHGYVSSRIMNLARDSDGDGLPICIASSRVDGLILSLTPNSHSYNYRSAILHGYAKLVTDEAEKLYAMELITNSVLCDRWEHSRVPPDRAEMSSTVILKVKVVDGSGKIRDGGVSDEKKDTTNDEVTSRVWTGVVPVWETFGDPVPSPANKVKEVPDYITRFVADKNDQNRRYAREAVHIALPAEEQH</sequence>
<organism evidence="1 2">
    <name type="scientific">Aspergillus oryzae</name>
    <name type="common">Yellow koji mold</name>
    <dbReference type="NCBI Taxonomy" id="5062"/>
    <lineage>
        <taxon>Eukaryota</taxon>
        <taxon>Fungi</taxon>
        <taxon>Dikarya</taxon>
        <taxon>Ascomycota</taxon>
        <taxon>Pezizomycotina</taxon>
        <taxon>Eurotiomycetes</taxon>
        <taxon>Eurotiomycetidae</taxon>
        <taxon>Eurotiales</taxon>
        <taxon>Aspergillaceae</taxon>
        <taxon>Aspergillus</taxon>
        <taxon>Aspergillus subgen. Circumdati</taxon>
    </lineage>
</organism>
<dbReference type="Pfam" id="PF12900">
    <property type="entry name" value="Pyridox_ox_2"/>
    <property type="match status" value="1"/>
</dbReference>